<dbReference type="InterPro" id="IPR023296">
    <property type="entry name" value="Glyco_hydro_beta-prop_sf"/>
</dbReference>
<feature type="active site" description="Proton acceptor" evidence="4">
    <location>
        <position position="77"/>
    </location>
</feature>
<feature type="signal peptide" evidence="8">
    <location>
        <begin position="1"/>
        <end position="24"/>
    </location>
</feature>
<dbReference type="Proteomes" id="UP000199012">
    <property type="component" value="Unassembled WGS sequence"/>
</dbReference>
<dbReference type="AlphaFoldDB" id="A0A1I0Y3A4"/>
<dbReference type="CDD" id="cd08999">
    <property type="entry name" value="GH43_ABN-like"/>
    <property type="match status" value="1"/>
</dbReference>
<dbReference type="OrthoDB" id="9801455at2"/>
<evidence type="ECO:0000256" key="8">
    <source>
        <dbReference type="SAM" id="SignalP"/>
    </source>
</evidence>
<dbReference type="PANTHER" id="PTHR42812:SF5">
    <property type="entry name" value="ENDO-ARABINASE"/>
    <property type="match status" value="1"/>
</dbReference>
<keyword evidence="3 6" id="KW-0326">Glycosidase</keyword>
<dbReference type="InterPro" id="IPR051795">
    <property type="entry name" value="Glycosyl_Hydrlase_43"/>
</dbReference>
<feature type="site" description="Important for catalytic activity, responsible for pKa modulation of the active site Glu and correct orientation of both the proton donor and substrate" evidence="5">
    <location>
        <position position="189"/>
    </location>
</feature>
<keyword evidence="8" id="KW-0732">Signal</keyword>
<evidence type="ECO:0000256" key="4">
    <source>
        <dbReference type="PIRSR" id="PIRSR606710-1"/>
    </source>
</evidence>
<dbReference type="InterPro" id="IPR006710">
    <property type="entry name" value="Glyco_hydro_43"/>
</dbReference>
<evidence type="ECO:0000256" key="3">
    <source>
        <dbReference type="ARBA" id="ARBA00023295"/>
    </source>
</evidence>
<evidence type="ECO:0000256" key="5">
    <source>
        <dbReference type="PIRSR" id="PIRSR606710-2"/>
    </source>
</evidence>
<evidence type="ECO:0000256" key="2">
    <source>
        <dbReference type="ARBA" id="ARBA00022801"/>
    </source>
</evidence>
<evidence type="ECO:0000256" key="6">
    <source>
        <dbReference type="RuleBase" id="RU361187"/>
    </source>
</evidence>
<name>A0A1I0Y3A4_9CELL</name>
<dbReference type="SUPFAM" id="SSF75005">
    <property type="entry name" value="Arabinanase/levansucrase/invertase"/>
    <property type="match status" value="1"/>
</dbReference>
<dbReference type="PROSITE" id="PS51257">
    <property type="entry name" value="PROKAR_LIPOPROTEIN"/>
    <property type="match status" value="1"/>
</dbReference>
<protein>
    <submittedName>
        <fullName evidence="9">Glycosyl hydrolases family 43</fullName>
    </submittedName>
</protein>
<keyword evidence="10" id="KW-1185">Reference proteome</keyword>
<dbReference type="Pfam" id="PF04616">
    <property type="entry name" value="Glyco_hydro_43"/>
    <property type="match status" value="1"/>
</dbReference>
<dbReference type="PANTHER" id="PTHR42812">
    <property type="entry name" value="BETA-XYLOSIDASE"/>
    <property type="match status" value="1"/>
</dbReference>
<feature type="compositionally biased region" description="Gly residues" evidence="7">
    <location>
        <begin position="35"/>
        <end position="47"/>
    </location>
</feature>
<organism evidence="9 10">
    <name type="scientific">Cellulomonas marina</name>
    <dbReference type="NCBI Taxonomy" id="988821"/>
    <lineage>
        <taxon>Bacteria</taxon>
        <taxon>Bacillati</taxon>
        <taxon>Actinomycetota</taxon>
        <taxon>Actinomycetes</taxon>
        <taxon>Micrococcales</taxon>
        <taxon>Cellulomonadaceae</taxon>
        <taxon>Cellulomonas</taxon>
    </lineage>
</organism>
<evidence type="ECO:0000256" key="7">
    <source>
        <dbReference type="SAM" id="MobiDB-lite"/>
    </source>
</evidence>
<accession>A0A1I0Y3A4</accession>
<sequence length="358" mass="37422">MRRTTRARPRAGALVALAAAVALVVGGCSDTSSTTGGGAADTAGGGDAASASPSPSPSTFTGAGTGPNPVIADDFPDPDVLEVDGVYYAYGTNGNLRNIRAARSTDLVEWETLPDVLPSLPSWVIPGKTWAPEVTEVEPGRYALYFTATNFRPSLQCVGVAVASSPEGPFDVVGDAMLVCPPDEGGAIDASTFRTADGTLHLLWKNDGNCCGLDTWLQTAPLTPDGTALAGPAVKLLKQDQEWEGDLVEAPTVVERDGRLVMLYSANSYGGDQYAIGWASAPALEGPWTKAPEPLLTTDATDRAYIGPGGQDVVVGPDGEDLLVFHSWYDDVSYRGVNVLPLDWEAGEPVVRLEPDEG</sequence>
<comment type="similarity">
    <text evidence="1 6">Belongs to the glycosyl hydrolase 43 family.</text>
</comment>
<dbReference type="RefSeq" id="WP_090032312.1">
    <property type="nucleotide sequence ID" value="NZ_BONM01000006.1"/>
</dbReference>
<reference evidence="9 10" key="1">
    <citation type="submission" date="2016-10" db="EMBL/GenBank/DDBJ databases">
        <authorList>
            <person name="de Groot N.N."/>
        </authorList>
    </citation>
    <scope>NUCLEOTIDE SEQUENCE [LARGE SCALE GENOMIC DNA]</scope>
    <source>
        <strain evidence="9 10">CGMCC 4.6945</strain>
    </source>
</reference>
<keyword evidence="2 6" id="KW-0378">Hydrolase</keyword>
<evidence type="ECO:0000313" key="9">
    <source>
        <dbReference type="EMBL" id="SFB06918.1"/>
    </source>
</evidence>
<feature type="chain" id="PRO_5039340746" evidence="8">
    <location>
        <begin position="25"/>
        <end position="358"/>
    </location>
</feature>
<dbReference type="STRING" id="988821.SAMN05421867_106110"/>
<dbReference type="GO" id="GO:0005975">
    <property type="term" value="P:carbohydrate metabolic process"/>
    <property type="evidence" value="ECO:0007669"/>
    <property type="project" value="InterPro"/>
</dbReference>
<evidence type="ECO:0000313" key="10">
    <source>
        <dbReference type="Proteomes" id="UP000199012"/>
    </source>
</evidence>
<dbReference type="Gene3D" id="2.115.10.20">
    <property type="entry name" value="Glycosyl hydrolase domain, family 43"/>
    <property type="match status" value="1"/>
</dbReference>
<gene>
    <name evidence="9" type="ORF">SAMN05421867_106110</name>
</gene>
<feature type="compositionally biased region" description="Low complexity" evidence="7">
    <location>
        <begin position="48"/>
        <end position="62"/>
    </location>
</feature>
<proteinExistence type="inferred from homology"/>
<dbReference type="GO" id="GO:0004553">
    <property type="term" value="F:hydrolase activity, hydrolyzing O-glycosyl compounds"/>
    <property type="evidence" value="ECO:0007669"/>
    <property type="project" value="InterPro"/>
</dbReference>
<evidence type="ECO:0000256" key="1">
    <source>
        <dbReference type="ARBA" id="ARBA00009865"/>
    </source>
</evidence>
<feature type="region of interest" description="Disordered" evidence="7">
    <location>
        <begin position="31"/>
        <end position="75"/>
    </location>
</feature>
<feature type="active site" description="Proton donor" evidence="4">
    <location>
        <position position="249"/>
    </location>
</feature>
<dbReference type="EMBL" id="FOKA01000006">
    <property type="protein sequence ID" value="SFB06918.1"/>
    <property type="molecule type" value="Genomic_DNA"/>
</dbReference>